<evidence type="ECO:0000259" key="3">
    <source>
        <dbReference type="PROSITE" id="PS51258"/>
    </source>
</evidence>
<dbReference type="Gramene" id="PNT61682">
    <property type="protein sequence ID" value="PNT61682"/>
    <property type="gene ID" value="BRADI_5g18697v3"/>
</dbReference>
<reference evidence="6" key="3">
    <citation type="submission" date="2018-08" db="UniProtKB">
        <authorList>
            <consortium name="EnsemblPlants"/>
        </authorList>
    </citation>
    <scope>IDENTIFICATION</scope>
    <source>
        <strain evidence="6">cv. Bd21</strain>
    </source>
</reference>
<evidence type="ECO:0000313" key="7">
    <source>
        <dbReference type="Proteomes" id="UP000008810"/>
    </source>
</evidence>
<feature type="domain" description="MHD1" evidence="3">
    <location>
        <begin position="707"/>
        <end position="833"/>
    </location>
</feature>
<evidence type="ECO:0000256" key="2">
    <source>
        <dbReference type="SAM" id="SignalP"/>
    </source>
</evidence>
<keyword evidence="7" id="KW-1185">Reference proteome</keyword>
<evidence type="ECO:0008006" key="8">
    <source>
        <dbReference type="Google" id="ProtNLM"/>
    </source>
</evidence>
<reference evidence="5" key="2">
    <citation type="submission" date="2017-06" db="EMBL/GenBank/DDBJ databases">
        <title>WGS assembly of Brachypodium distachyon.</title>
        <authorList>
            <consortium name="The International Brachypodium Initiative"/>
            <person name="Lucas S."/>
            <person name="Harmon-Smith M."/>
            <person name="Lail K."/>
            <person name="Tice H."/>
            <person name="Grimwood J."/>
            <person name="Bruce D."/>
            <person name="Barry K."/>
            <person name="Shu S."/>
            <person name="Lindquist E."/>
            <person name="Wang M."/>
            <person name="Pitluck S."/>
            <person name="Vogel J.P."/>
            <person name="Garvin D.F."/>
            <person name="Mockler T.C."/>
            <person name="Schmutz J."/>
            <person name="Rokhsar D."/>
            <person name="Bevan M.W."/>
        </authorList>
    </citation>
    <scope>NUCLEOTIDE SEQUENCE</scope>
    <source>
        <strain evidence="5">Bd21</strain>
    </source>
</reference>
<dbReference type="InterPro" id="IPR057984">
    <property type="entry name" value="PATROL1_C"/>
</dbReference>
<dbReference type="ExpressionAtlas" id="A0A2K2CI26">
    <property type="expression patterns" value="baseline and differential"/>
</dbReference>
<sequence length="1200" mass="135816">MRAASFGPPPILPGFFFFLSATFSVQSAALADSQSQKLSRSSPASAKPSRGSAREQPAAAEAMDSASLLEVFRRDRRRLLGFLLSAGGGHGRAVDLSRVDLDAVSTDYALDCVASGAQFDASEATRRYFDDRRYPIMMGSPSRNSYFLLSRPEVSGSPPKKVAPDVRPQPAAKENSSKPTKPSDSFRVAVNIPEASYGTKDASFADMCPEQVKKMDILSLGLPRLSTELSDDDLRETAYEVLIASLFISGKVYFEEKREKKPKFLKGLRSKTDGSNSSPQMENYYTHHLDLIRVQMEVSESMDTLSKRALRQSSLKMVQGQLDVPSISLQLLSSVGKFDFPTERLRVQWQRRQANVLEELLIFSASREYSMSETLLIVLAKLKDTEDWVVSVPDGRIEVLTIIERFNTKLSAAPKKFGLKDETYHWTQSYHFNSRLYEKLLCSVFDILEDGQLVEEADEILETVKLTWPILGITQQLHDILYAWVLFQKFIQTGENLLLKQIGLQIQKLQLHSDVKEVELYINSFICSVEGCGSNRSLNLVDCALLKINMWCRRQLENYHLYFSQANCSIFKSMLNLVLLSAANLTDGEEESMLIEIPLSSTPESTLIHILVVRSIQAAYKHALSSADGQSKEDFKHPLILLASELKLLVEKECAAFSPILNKYYPEAGRVALTVFHLLYGQQLELFLERADHSERFKEILGASNNFELCIAQKLYSMYGEAVGSSLSNFLKPYMIDRFSSPVILQWLHAQHENVLEWTKRTIEIEDWEPLSSHQKQATSMVEVFRIVEETIDQFFNSSLPLDTVHLRSLLIGITSSLRVYLLHIESQQVPRATLLPTAPVLTRYAESINPFARRKLIEPTICEEKVSNQLKKLTVAKLCVKLNTLQYIRDQLDSIEEGIKQSWVHVQSAMGLLDYLSYMTSEGVTSKKLKPSDELIDELFTIFDDVRRTAVNTTDTILNFIGTRAVFCDMRESLLFSLYRTSVAGARMEIFIPTIDQVLDQVCDLIVDVLRDQVVLKVFQACMEGFIWVVLDGGPSRAFLETDVDLMKDDLAMLKDLFIAEGQGLPSDVIEKEAKLAQQILDLYVLKADTIIDLLMKASEHMSHHLEPPTARRIDVHDVHTLLRVLCHKKDSAASTFLKIQYHLPRSSDYDDVPVKDVSSRVPILFSDMLNRSTSFNWSETGQQSFRIMKKKLQEANWQ</sequence>
<organism evidence="5">
    <name type="scientific">Brachypodium distachyon</name>
    <name type="common">Purple false brome</name>
    <name type="synonym">Trachynia distachya</name>
    <dbReference type="NCBI Taxonomy" id="15368"/>
    <lineage>
        <taxon>Eukaryota</taxon>
        <taxon>Viridiplantae</taxon>
        <taxon>Streptophyta</taxon>
        <taxon>Embryophyta</taxon>
        <taxon>Tracheophyta</taxon>
        <taxon>Spermatophyta</taxon>
        <taxon>Magnoliopsida</taxon>
        <taxon>Liliopsida</taxon>
        <taxon>Poales</taxon>
        <taxon>Poaceae</taxon>
        <taxon>BOP clade</taxon>
        <taxon>Pooideae</taxon>
        <taxon>Stipodae</taxon>
        <taxon>Brachypodieae</taxon>
        <taxon>Brachypodium</taxon>
    </lineage>
</organism>
<dbReference type="PROSITE" id="PS51259">
    <property type="entry name" value="MHD2"/>
    <property type="match status" value="1"/>
</dbReference>
<feature type="compositionally biased region" description="Low complexity" evidence="1">
    <location>
        <begin position="39"/>
        <end position="51"/>
    </location>
</feature>
<dbReference type="EMBL" id="CM000884">
    <property type="protein sequence ID" value="PNT61682.1"/>
    <property type="molecule type" value="Genomic_DNA"/>
</dbReference>
<evidence type="ECO:0000256" key="1">
    <source>
        <dbReference type="SAM" id="MobiDB-lite"/>
    </source>
</evidence>
<dbReference type="PROSITE" id="PS51258">
    <property type="entry name" value="MHD1"/>
    <property type="match status" value="1"/>
</dbReference>
<feature type="region of interest" description="Disordered" evidence="1">
    <location>
        <begin position="149"/>
        <end position="187"/>
    </location>
</feature>
<dbReference type="Gene3D" id="1.10.357.50">
    <property type="match status" value="1"/>
</dbReference>
<dbReference type="PANTHER" id="PTHR31280:SF3">
    <property type="entry name" value="DNA TOPOISOMERASE 4 SUBUNIT B (DUF810)"/>
    <property type="match status" value="1"/>
</dbReference>
<dbReference type="AlphaFoldDB" id="A0A2K2CI26"/>
<dbReference type="InterPro" id="IPR014770">
    <property type="entry name" value="Munc13_1"/>
</dbReference>
<dbReference type="InterPro" id="IPR008528">
    <property type="entry name" value="unc-13_homologue"/>
</dbReference>
<protein>
    <recommendedName>
        <fullName evidence="8">MHD1 domain-containing protein</fullName>
    </recommendedName>
</protein>
<evidence type="ECO:0000259" key="4">
    <source>
        <dbReference type="PROSITE" id="PS51259"/>
    </source>
</evidence>
<feature type="signal peptide" evidence="2">
    <location>
        <begin position="1"/>
        <end position="27"/>
    </location>
</feature>
<keyword evidence="2" id="KW-0732">Signal</keyword>
<dbReference type="PANTHER" id="PTHR31280">
    <property type="entry name" value="PROTEIN UNC-13 HOMOLOG"/>
    <property type="match status" value="1"/>
</dbReference>
<evidence type="ECO:0000313" key="5">
    <source>
        <dbReference type="EMBL" id="PNT61682.1"/>
    </source>
</evidence>
<dbReference type="InterPro" id="IPR014772">
    <property type="entry name" value="Munc13_dom-2"/>
</dbReference>
<dbReference type="EnsemblPlants" id="PNT61682">
    <property type="protein sequence ID" value="PNT61682"/>
    <property type="gene ID" value="BRADI_5g18697v3"/>
</dbReference>
<gene>
    <name evidence="5" type="ORF">BRADI_5g18697v3</name>
</gene>
<dbReference type="Proteomes" id="UP000008810">
    <property type="component" value="Chromosome 5"/>
</dbReference>
<evidence type="ECO:0000313" key="6">
    <source>
        <dbReference type="EnsemblPlants" id="PNT61682"/>
    </source>
</evidence>
<name>A0A2K2CI26_BRADI</name>
<dbReference type="STRING" id="15368.A0A2K2CI26"/>
<dbReference type="InParanoid" id="A0A2K2CI26"/>
<dbReference type="OrthoDB" id="2015333at2759"/>
<reference evidence="5 6" key="1">
    <citation type="journal article" date="2010" name="Nature">
        <title>Genome sequencing and analysis of the model grass Brachypodium distachyon.</title>
        <authorList>
            <consortium name="International Brachypodium Initiative"/>
        </authorList>
    </citation>
    <scope>NUCLEOTIDE SEQUENCE [LARGE SCALE GENOMIC DNA]</scope>
    <source>
        <strain evidence="5 6">Bd21</strain>
    </source>
</reference>
<accession>A0A2K2CI26</accession>
<proteinExistence type="predicted"/>
<dbReference type="Pfam" id="PF25761">
    <property type="entry name" value="TPR_PATROL1"/>
    <property type="match status" value="1"/>
</dbReference>
<feature type="domain" description="MHD2" evidence="4">
    <location>
        <begin position="986"/>
        <end position="1096"/>
    </location>
</feature>
<feature type="chain" id="PRO_5036319149" description="MHD1 domain-containing protein" evidence="2">
    <location>
        <begin position="28"/>
        <end position="1200"/>
    </location>
</feature>
<feature type="region of interest" description="Disordered" evidence="1">
    <location>
        <begin position="34"/>
        <end position="61"/>
    </location>
</feature>